<feature type="transmembrane region" description="Helical" evidence="7">
    <location>
        <begin position="12"/>
        <end position="31"/>
    </location>
</feature>
<dbReference type="PANTHER" id="PTHR30506">
    <property type="entry name" value="INNER MEMBRANE PROTEIN"/>
    <property type="match status" value="1"/>
</dbReference>
<feature type="domain" description="Glycine transporter" evidence="8">
    <location>
        <begin position="102"/>
        <end position="174"/>
    </location>
</feature>
<feature type="transmembrane region" description="Helical" evidence="7">
    <location>
        <begin position="187"/>
        <end position="208"/>
    </location>
</feature>
<sequence>MDFVDPSVRTVYATLDLIGVVLYGMIGATIARARNFDIVGIVFLAIITALGGGMIRDVLIDNGPPAALQDMRYFGLALLGALLATAIHMNSRSWEIFRVHGDAVVLGVWAATGSTKALANGLPWSSALFLGVLTVVGGGMIRDVLTGSVPEVFGGATLYATPAALTAALMVAVYSVNESGVAGDFPLLFVGMIVAPVLGAGMMILSYWRGWKLPGTQDLS</sequence>
<protein>
    <recommendedName>
        <fullName evidence="8">Glycine transporter domain-containing protein</fullName>
    </recommendedName>
</protein>
<feature type="non-terminal residue" evidence="9">
    <location>
        <position position="220"/>
    </location>
</feature>
<name>A0A3D4SZQ0_9CORY</name>
<dbReference type="Proteomes" id="UP000261739">
    <property type="component" value="Unassembled WGS sequence"/>
</dbReference>
<evidence type="ECO:0000256" key="5">
    <source>
        <dbReference type="ARBA" id="ARBA00022989"/>
    </source>
</evidence>
<gene>
    <name evidence="9" type="ORF">DIW82_08205</name>
</gene>
<evidence type="ECO:0000256" key="7">
    <source>
        <dbReference type="SAM" id="Phobius"/>
    </source>
</evidence>
<feature type="transmembrane region" description="Helical" evidence="7">
    <location>
        <begin position="38"/>
        <end position="59"/>
    </location>
</feature>
<evidence type="ECO:0000313" key="10">
    <source>
        <dbReference type="Proteomes" id="UP000261739"/>
    </source>
</evidence>
<comment type="similarity">
    <text evidence="2">Belongs to the UPF0126 family.</text>
</comment>
<evidence type="ECO:0000256" key="1">
    <source>
        <dbReference type="ARBA" id="ARBA00004651"/>
    </source>
</evidence>
<dbReference type="STRING" id="863239.GCA_000213935_01575"/>
<keyword evidence="5 7" id="KW-1133">Transmembrane helix</keyword>
<dbReference type="Pfam" id="PF03458">
    <property type="entry name" value="Gly_transporter"/>
    <property type="match status" value="2"/>
</dbReference>
<dbReference type="PANTHER" id="PTHR30506:SF3">
    <property type="entry name" value="UPF0126 INNER MEMBRANE PROTEIN YADS-RELATED"/>
    <property type="match status" value="1"/>
</dbReference>
<comment type="subcellular location">
    <subcellularLocation>
        <location evidence="1">Cell membrane</location>
        <topology evidence="1">Multi-pass membrane protein</topology>
    </subcellularLocation>
</comment>
<evidence type="ECO:0000313" key="9">
    <source>
        <dbReference type="EMBL" id="HCT14754.1"/>
    </source>
</evidence>
<feature type="transmembrane region" description="Helical" evidence="7">
    <location>
        <begin position="71"/>
        <end position="89"/>
    </location>
</feature>
<evidence type="ECO:0000256" key="2">
    <source>
        <dbReference type="ARBA" id="ARBA00008193"/>
    </source>
</evidence>
<evidence type="ECO:0000256" key="3">
    <source>
        <dbReference type="ARBA" id="ARBA00022475"/>
    </source>
</evidence>
<accession>A0A3D4SZQ0</accession>
<dbReference type="EMBL" id="DQID01000211">
    <property type="protein sequence ID" value="HCT14754.1"/>
    <property type="molecule type" value="Genomic_DNA"/>
</dbReference>
<comment type="caution">
    <text evidence="9">The sequence shown here is derived from an EMBL/GenBank/DDBJ whole genome shotgun (WGS) entry which is preliminary data.</text>
</comment>
<dbReference type="InterPro" id="IPR005115">
    <property type="entry name" value="Gly_transporter"/>
</dbReference>
<feature type="transmembrane region" description="Helical" evidence="7">
    <location>
        <begin position="152"/>
        <end position="175"/>
    </location>
</feature>
<evidence type="ECO:0000256" key="4">
    <source>
        <dbReference type="ARBA" id="ARBA00022692"/>
    </source>
</evidence>
<keyword evidence="3" id="KW-1003">Cell membrane</keyword>
<dbReference type="GO" id="GO:0005886">
    <property type="term" value="C:plasma membrane"/>
    <property type="evidence" value="ECO:0007669"/>
    <property type="project" value="UniProtKB-SubCell"/>
</dbReference>
<feature type="domain" description="Glycine transporter" evidence="8">
    <location>
        <begin position="14"/>
        <end position="88"/>
    </location>
</feature>
<proteinExistence type="inferred from homology"/>
<keyword evidence="6 7" id="KW-0472">Membrane</keyword>
<evidence type="ECO:0000259" key="8">
    <source>
        <dbReference type="Pfam" id="PF03458"/>
    </source>
</evidence>
<dbReference type="AlphaFoldDB" id="A0A3D4SZQ0"/>
<feature type="transmembrane region" description="Helical" evidence="7">
    <location>
        <begin position="124"/>
        <end position="145"/>
    </location>
</feature>
<reference evidence="9 10" key="1">
    <citation type="journal article" date="2018" name="Nat. Biotechnol.">
        <title>A standardized bacterial taxonomy based on genome phylogeny substantially revises the tree of life.</title>
        <authorList>
            <person name="Parks D.H."/>
            <person name="Chuvochina M."/>
            <person name="Waite D.W."/>
            <person name="Rinke C."/>
            <person name="Skarshewski A."/>
            <person name="Chaumeil P.A."/>
            <person name="Hugenholtz P."/>
        </authorList>
    </citation>
    <scope>NUCLEOTIDE SEQUENCE [LARGE SCALE GENOMIC DNA]</scope>
    <source>
        <strain evidence="9">UBA11247</strain>
    </source>
</reference>
<organism evidence="9 10">
    <name type="scientific">Corynebacterium nuruki</name>
    <dbReference type="NCBI Taxonomy" id="1032851"/>
    <lineage>
        <taxon>Bacteria</taxon>
        <taxon>Bacillati</taxon>
        <taxon>Actinomycetota</taxon>
        <taxon>Actinomycetes</taxon>
        <taxon>Mycobacteriales</taxon>
        <taxon>Corynebacteriaceae</taxon>
        <taxon>Corynebacterium</taxon>
    </lineage>
</organism>
<keyword evidence="4 7" id="KW-0812">Transmembrane</keyword>
<evidence type="ECO:0000256" key="6">
    <source>
        <dbReference type="ARBA" id="ARBA00023136"/>
    </source>
</evidence>